<dbReference type="InterPro" id="IPR013783">
    <property type="entry name" value="Ig-like_fold"/>
</dbReference>
<dbReference type="InterPro" id="IPR051170">
    <property type="entry name" value="Neural/epithelial_adhesion"/>
</dbReference>
<feature type="domain" description="Ig-like" evidence="4">
    <location>
        <begin position="102"/>
        <end position="156"/>
    </location>
</feature>
<dbReference type="PANTHER" id="PTHR12231">
    <property type="entry name" value="CTX-RELATED TYPE I TRANSMEMBRANE PROTEIN"/>
    <property type="match status" value="1"/>
</dbReference>
<keyword evidence="1" id="KW-0677">Repeat</keyword>
<evidence type="ECO:0000313" key="6">
    <source>
        <dbReference type="Proteomes" id="UP000814243"/>
    </source>
</evidence>
<dbReference type="AlphaFoldDB" id="A0A922SLV3"/>
<evidence type="ECO:0000313" key="5">
    <source>
        <dbReference type="EMBL" id="KAH9641808.1"/>
    </source>
</evidence>
<name>A0A922SLV3_SPOEX</name>
<dbReference type="InterPro" id="IPR007110">
    <property type="entry name" value="Ig-like_dom"/>
</dbReference>
<evidence type="ECO:0000256" key="1">
    <source>
        <dbReference type="ARBA" id="ARBA00022737"/>
    </source>
</evidence>
<keyword evidence="3" id="KW-0393">Immunoglobulin domain</keyword>
<sequence length="156" mass="17974">MGIPLSYNVICGKSYLQNEDTQKMCIFDNLVAWIHIDRQMILTIHRHVITRLARFSVSHDNAMTWLLHVSQVQQEDRGYYMCQVNTNPMISQVGYLQVVVPPNILDEESTQSAVAVRENQNISLVCKADGFPTPKIMWRREDGQPISVDRRKKGKD</sequence>
<reference evidence="5" key="1">
    <citation type="journal article" date="2021" name="G3 (Bethesda)">
        <title>Genome and transcriptome analysis of the beet armyworm Spodoptera exigua reveals targets for pest control. .</title>
        <authorList>
            <person name="Simon S."/>
            <person name="Breeschoten T."/>
            <person name="Jansen H.J."/>
            <person name="Dirks R.P."/>
            <person name="Schranz M.E."/>
            <person name="Ros V.I.D."/>
        </authorList>
    </citation>
    <scope>NUCLEOTIDE SEQUENCE</scope>
    <source>
        <strain evidence="5">TB_SE_WUR_2020</strain>
    </source>
</reference>
<accession>A0A922SLV3</accession>
<evidence type="ECO:0000256" key="2">
    <source>
        <dbReference type="ARBA" id="ARBA00023157"/>
    </source>
</evidence>
<gene>
    <name evidence="5" type="ORF">HF086_005348</name>
</gene>
<proteinExistence type="predicted"/>
<dbReference type="Pfam" id="PF13927">
    <property type="entry name" value="Ig_3"/>
    <property type="match status" value="1"/>
</dbReference>
<dbReference type="InterPro" id="IPR036179">
    <property type="entry name" value="Ig-like_dom_sf"/>
</dbReference>
<dbReference type="GO" id="GO:0043005">
    <property type="term" value="C:neuron projection"/>
    <property type="evidence" value="ECO:0007669"/>
    <property type="project" value="TreeGrafter"/>
</dbReference>
<protein>
    <recommendedName>
        <fullName evidence="4">Ig-like domain-containing protein</fullName>
    </recommendedName>
</protein>
<evidence type="ECO:0000256" key="3">
    <source>
        <dbReference type="ARBA" id="ARBA00023319"/>
    </source>
</evidence>
<comment type="caution">
    <text evidence="5">The sequence shown here is derived from an EMBL/GenBank/DDBJ whole genome shotgun (WGS) entry which is preliminary data.</text>
</comment>
<dbReference type="Gene3D" id="2.60.40.10">
    <property type="entry name" value="Immunoglobulins"/>
    <property type="match status" value="2"/>
</dbReference>
<dbReference type="PANTHER" id="PTHR12231:SF247">
    <property type="entry name" value="DPR-INTERACTING PROTEIN DELTA, ISOFORM D"/>
    <property type="match status" value="1"/>
</dbReference>
<dbReference type="PROSITE" id="PS50835">
    <property type="entry name" value="IG_LIKE"/>
    <property type="match status" value="1"/>
</dbReference>
<dbReference type="SUPFAM" id="SSF48726">
    <property type="entry name" value="Immunoglobulin"/>
    <property type="match status" value="2"/>
</dbReference>
<dbReference type="EMBL" id="JACEFF010000214">
    <property type="protein sequence ID" value="KAH9641808.1"/>
    <property type="molecule type" value="Genomic_DNA"/>
</dbReference>
<keyword evidence="2" id="KW-1015">Disulfide bond</keyword>
<dbReference type="Proteomes" id="UP000814243">
    <property type="component" value="Unassembled WGS sequence"/>
</dbReference>
<organism evidence="5 6">
    <name type="scientific">Spodoptera exigua</name>
    <name type="common">Beet armyworm</name>
    <name type="synonym">Noctua fulgens</name>
    <dbReference type="NCBI Taxonomy" id="7107"/>
    <lineage>
        <taxon>Eukaryota</taxon>
        <taxon>Metazoa</taxon>
        <taxon>Ecdysozoa</taxon>
        <taxon>Arthropoda</taxon>
        <taxon>Hexapoda</taxon>
        <taxon>Insecta</taxon>
        <taxon>Pterygota</taxon>
        <taxon>Neoptera</taxon>
        <taxon>Endopterygota</taxon>
        <taxon>Lepidoptera</taxon>
        <taxon>Glossata</taxon>
        <taxon>Ditrysia</taxon>
        <taxon>Noctuoidea</taxon>
        <taxon>Noctuidae</taxon>
        <taxon>Amphipyrinae</taxon>
        <taxon>Spodoptera</taxon>
    </lineage>
</organism>
<evidence type="ECO:0000259" key="4">
    <source>
        <dbReference type="PROSITE" id="PS50835"/>
    </source>
</evidence>